<evidence type="ECO:0000313" key="6">
    <source>
        <dbReference type="EMBL" id="KDQ21613.1"/>
    </source>
</evidence>
<sequence length="414" mass="44867">MSSESPRILIVGAGLGGLTLAQVLRKYSIPFTIYERDASPQSRLGWSLTLSTIISPLLAAVPQEDKPPLSDIAVTHTFGKTGSEGMILMNAYTGKVFAKDVTKPGGHLRVSRAALRDWLSIGVDIQWDKRVVEWNTTEDGGVEVVLSDGTRERGSALVGADGVQSHIRSSLLAKAGITTNPLSWLPYKLYACARDLPPAKYKPIYEVNPTAVGSFGDNLLFFGVINRAAPDLSTAEYLWFTSWPDLGAGGRPDFMERQHSKSFEEMMAEVKEKVKDTVEPLRGLVFDTSKENGEEIVPIFLRQVKLDAIPEGPVTLLGDAAHAMSIFKGEGGNHAMLSGIELGELIGKAYSVASLPAGTPPPLPALFKEYEAKMLARTRVAIESSAKATEWMHASIGEWETRDVAALADRGRST</sequence>
<dbReference type="Gene3D" id="3.50.50.60">
    <property type="entry name" value="FAD/NAD(P)-binding domain"/>
    <property type="match status" value="1"/>
</dbReference>
<dbReference type="Pfam" id="PF13450">
    <property type="entry name" value="NAD_binding_8"/>
    <property type="match status" value="1"/>
</dbReference>
<keyword evidence="3" id="KW-0560">Oxidoreductase</keyword>
<reference evidence="7" key="1">
    <citation type="journal article" date="2014" name="Proc. Natl. Acad. Sci. U.S.A.">
        <title>Extensive sampling of basidiomycete genomes demonstrates inadequacy of the white-rot/brown-rot paradigm for wood decay fungi.</title>
        <authorList>
            <person name="Riley R."/>
            <person name="Salamov A.A."/>
            <person name="Brown D.W."/>
            <person name="Nagy L.G."/>
            <person name="Floudas D."/>
            <person name="Held B.W."/>
            <person name="Levasseur A."/>
            <person name="Lombard V."/>
            <person name="Morin E."/>
            <person name="Otillar R."/>
            <person name="Lindquist E.A."/>
            <person name="Sun H."/>
            <person name="LaButti K.M."/>
            <person name="Schmutz J."/>
            <person name="Jabbour D."/>
            <person name="Luo H."/>
            <person name="Baker S.E."/>
            <person name="Pisabarro A.G."/>
            <person name="Walton J.D."/>
            <person name="Blanchette R.A."/>
            <person name="Henrissat B."/>
            <person name="Martin F."/>
            <person name="Cullen D."/>
            <person name="Hibbett D.S."/>
            <person name="Grigoriev I.V."/>
        </authorList>
    </citation>
    <scope>NUCLEOTIDE SEQUENCE [LARGE SCALE GENOMIC DNA]</scope>
    <source>
        <strain evidence="7">FD-172 SS1</strain>
    </source>
</reference>
<dbReference type="AlphaFoldDB" id="A0A067N0S5"/>
<evidence type="ECO:0000256" key="1">
    <source>
        <dbReference type="ARBA" id="ARBA00022630"/>
    </source>
</evidence>
<evidence type="ECO:0000256" key="2">
    <source>
        <dbReference type="ARBA" id="ARBA00022827"/>
    </source>
</evidence>
<dbReference type="HOGENOM" id="CLU_009665_3_2_1"/>
<dbReference type="InterPro" id="IPR002938">
    <property type="entry name" value="FAD-bd"/>
</dbReference>
<evidence type="ECO:0000256" key="4">
    <source>
        <dbReference type="ARBA" id="ARBA00023033"/>
    </source>
</evidence>
<protein>
    <recommendedName>
        <fullName evidence="5">FAD-binding domain-containing protein</fullName>
    </recommendedName>
</protein>
<evidence type="ECO:0000259" key="5">
    <source>
        <dbReference type="Pfam" id="PF01494"/>
    </source>
</evidence>
<dbReference type="OrthoDB" id="655030at2759"/>
<accession>A0A067N0S5</accession>
<keyword evidence="7" id="KW-1185">Reference proteome</keyword>
<keyword evidence="4" id="KW-0503">Monooxygenase</keyword>
<name>A0A067N0S5_BOTB1</name>
<dbReference type="SUPFAM" id="SSF51905">
    <property type="entry name" value="FAD/NAD(P)-binding domain"/>
    <property type="match status" value="1"/>
</dbReference>
<evidence type="ECO:0000313" key="7">
    <source>
        <dbReference type="Proteomes" id="UP000027195"/>
    </source>
</evidence>
<dbReference type="PRINTS" id="PR00420">
    <property type="entry name" value="RNGMNOXGNASE"/>
</dbReference>
<organism evidence="6 7">
    <name type="scientific">Botryobasidium botryosum (strain FD-172 SS1)</name>
    <dbReference type="NCBI Taxonomy" id="930990"/>
    <lineage>
        <taxon>Eukaryota</taxon>
        <taxon>Fungi</taxon>
        <taxon>Dikarya</taxon>
        <taxon>Basidiomycota</taxon>
        <taxon>Agaricomycotina</taxon>
        <taxon>Agaricomycetes</taxon>
        <taxon>Cantharellales</taxon>
        <taxon>Botryobasidiaceae</taxon>
        <taxon>Botryobasidium</taxon>
    </lineage>
</organism>
<dbReference type="InParanoid" id="A0A067N0S5"/>
<proteinExistence type="predicted"/>
<keyword evidence="2" id="KW-0274">FAD</keyword>
<dbReference type="GO" id="GO:0071949">
    <property type="term" value="F:FAD binding"/>
    <property type="evidence" value="ECO:0007669"/>
    <property type="project" value="InterPro"/>
</dbReference>
<evidence type="ECO:0000256" key="3">
    <source>
        <dbReference type="ARBA" id="ARBA00023002"/>
    </source>
</evidence>
<dbReference type="GO" id="GO:0004497">
    <property type="term" value="F:monooxygenase activity"/>
    <property type="evidence" value="ECO:0007669"/>
    <property type="project" value="UniProtKB-KW"/>
</dbReference>
<dbReference type="InterPro" id="IPR036188">
    <property type="entry name" value="FAD/NAD-bd_sf"/>
</dbReference>
<keyword evidence="1" id="KW-0285">Flavoprotein</keyword>
<dbReference type="Proteomes" id="UP000027195">
    <property type="component" value="Unassembled WGS sequence"/>
</dbReference>
<dbReference type="PANTHER" id="PTHR47178">
    <property type="entry name" value="MONOOXYGENASE, FAD-BINDING"/>
    <property type="match status" value="1"/>
</dbReference>
<gene>
    <name evidence="6" type="ORF">BOTBODRAFT_168852</name>
</gene>
<dbReference type="PANTHER" id="PTHR47178:SF6">
    <property type="entry name" value="FAD-BINDING DOMAIN-CONTAINING PROTEIN"/>
    <property type="match status" value="1"/>
</dbReference>
<dbReference type="Pfam" id="PF01494">
    <property type="entry name" value="FAD_binding_3"/>
    <property type="match status" value="1"/>
</dbReference>
<feature type="domain" description="FAD-binding" evidence="5">
    <location>
        <begin position="120"/>
        <end position="350"/>
    </location>
</feature>
<dbReference type="EMBL" id="KL198016">
    <property type="protein sequence ID" value="KDQ21613.1"/>
    <property type="molecule type" value="Genomic_DNA"/>
</dbReference>
<dbReference type="STRING" id="930990.A0A067N0S5"/>